<evidence type="ECO:0000313" key="2">
    <source>
        <dbReference type="EMBL" id="CAK9879105.1"/>
    </source>
</evidence>
<name>A0ABP1BT66_9BRYO</name>
<gene>
    <name evidence="2" type="ORF">CSSPJE1EN2_LOCUS20689</name>
</gene>
<accession>A0ABP1BT66</accession>
<feature type="domain" description="CHAT" evidence="1">
    <location>
        <begin position="86"/>
        <end position="324"/>
    </location>
</feature>
<evidence type="ECO:0000259" key="1">
    <source>
        <dbReference type="Pfam" id="PF12770"/>
    </source>
</evidence>
<proteinExistence type="predicted"/>
<evidence type="ECO:0000313" key="3">
    <source>
        <dbReference type="Proteomes" id="UP001497522"/>
    </source>
</evidence>
<protein>
    <recommendedName>
        <fullName evidence="1">CHAT domain-containing protein</fullName>
    </recommendedName>
</protein>
<sequence length="391" mass="42295">MVSKALEDTVVTEDKKSGAIGSLSMLHSLLVQYIEEDLESCDTFVFAPGHGCLATVPFATLTNGAQMQTATIYSRGSRDGDIIFHVKPCLGKEMTKKAILEGLSNSGVVLLATHGKVDEDYPYGCLLLQGPTKSCDVTCTSASISAQTYVLMVEEPPSMPAETPKGKGIIQHELEHATDKGGHDRLSLFEGTDVETKCMKAEDADQVLTAAEIATLENGISAELVVLSACESGLGQATASEGLLGLGRALLQAGAATAILTLWQVDDLMTSRFGAAPVTCLFHELLIATPKSRNVRECLRMVMLQMIQDNVPVRHWAPFTIVGSPAVRLFVPNDNWEVFGLDKFSHVLFPSNDTCQFPCRVCEELQLEKLHIILHPEDRLGVCRQQCCSLG</sequence>
<dbReference type="InterPro" id="IPR024983">
    <property type="entry name" value="CHAT_dom"/>
</dbReference>
<reference evidence="2" key="1">
    <citation type="submission" date="2024-03" db="EMBL/GenBank/DDBJ databases">
        <authorList>
            <consortium name="ELIXIR-Norway"/>
            <consortium name="Elixir Norway"/>
        </authorList>
    </citation>
    <scope>NUCLEOTIDE SEQUENCE</scope>
</reference>
<organism evidence="2 3">
    <name type="scientific">Sphagnum jensenii</name>
    <dbReference type="NCBI Taxonomy" id="128206"/>
    <lineage>
        <taxon>Eukaryota</taxon>
        <taxon>Viridiplantae</taxon>
        <taxon>Streptophyta</taxon>
        <taxon>Embryophyta</taxon>
        <taxon>Bryophyta</taxon>
        <taxon>Sphagnophytina</taxon>
        <taxon>Sphagnopsida</taxon>
        <taxon>Sphagnales</taxon>
        <taxon>Sphagnaceae</taxon>
        <taxon>Sphagnum</taxon>
    </lineage>
</organism>
<dbReference type="EMBL" id="OZ023707">
    <property type="protein sequence ID" value="CAK9879105.1"/>
    <property type="molecule type" value="Genomic_DNA"/>
</dbReference>
<keyword evidence="3" id="KW-1185">Reference proteome</keyword>
<dbReference type="Pfam" id="PF12770">
    <property type="entry name" value="CHAT"/>
    <property type="match status" value="1"/>
</dbReference>
<dbReference type="Proteomes" id="UP001497522">
    <property type="component" value="Chromosome 6"/>
</dbReference>